<comment type="caution">
    <text evidence="2">The sequence shown here is derived from an EMBL/GenBank/DDBJ whole genome shotgun (WGS) entry which is preliminary data.</text>
</comment>
<name>A0A163B1U0_DIDRA</name>
<organism evidence="2 3">
    <name type="scientific">Didymella rabiei</name>
    <name type="common">Chickpea ascochyta blight fungus</name>
    <name type="synonym">Mycosphaerella rabiei</name>
    <dbReference type="NCBI Taxonomy" id="5454"/>
    <lineage>
        <taxon>Eukaryota</taxon>
        <taxon>Fungi</taxon>
        <taxon>Dikarya</taxon>
        <taxon>Ascomycota</taxon>
        <taxon>Pezizomycotina</taxon>
        <taxon>Dothideomycetes</taxon>
        <taxon>Pleosporomycetidae</taxon>
        <taxon>Pleosporales</taxon>
        <taxon>Pleosporineae</taxon>
        <taxon>Didymellaceae</taxon>
        <taxon>Ascochyta</taxon>
    </lineage>
</organism>
<keyword evidence="3" id="KW-1185">Reference proteome</keyword>
<evidence type="ECO:0000313" key="2">
    <source>
        <dbReference type="EMBL" id="KZM21527.1"/>
    </source>
</evidence>
<dbReference type="OrthoDB" id="3769170at2759"/>
<feature type="region of interest" description="Disordered" evidence="1">
    <location>
        <begin position="1"/>
        <end position="51"/>
    </location>
</feature>
<gene>
    <name evidence="2" type="ORF">ST47_g7351</name>
</gene>
<feature type="region of interest" description="Disordered" evidence="1">
    <location>
        <begin position="84"/>
        <end position="114"/>
    </location>
</feature>
<dbReference type="Proteomes" id="UP000076837">
    <property type="component" value="Unassembled WGS sequence"/>
</dbReference>
<proteinExistence type="predicted"/>
<dbReference type="AlphaFoldDB" id="A0A163B1U0"/>
<feature type="compositionally biased region" description="Polar residues" evidence="1">
    <location>
        <begin position="1"/>
        <end position="26"/>
    </location>
</feature>
<protein>
    <submittedName>
        <fullName evidence="2">Uncharacterized protein</fullName>
    </submittedName>
</protein>
<evidence type="ECO:0000313" key="3">
    <source>
        <dbReference type="Proteomes" id="UP000076837"/>
    </source>
</evidence>
<sequence>MVCFSQTQTVAPVTQRPLTTTPSLSLRPQVPEPPFQAADPPSSQPPQLPKLPFSLRRSNAVRRSIAAAPTTEASPQLCTQATTEYGAASEAASKQQRRRQSPVRNFSLPTYHPKQPRSLARYYATALTRTDQAALARGAKNHNLRSWTPEEGILHARLRRNLVPTHLHMGADRKVRILPVIIVTKGQDESAHMRQLSHTSPVSRSRSGPSISPPAPVGQDGVHGRAASSGPWRYGAEPVRLGLSRW</sequence>
<evidence type="ECO:0000256" key="1">
    <source>
        <dbReference type="SAM" id="MobiDB-lite"/>
    </source>
</evidence>
<reference evidence="2 3" key="1">
    <citation type="journal article" date="2016" name="Sci. Rep.">
        <title>Draft genome sequencing and secretome analysis of fungal phytopathogen Ascochyta rabiei provides insight into the necrotrophic effector repertoire.</title>
        <authorList>
            <person name="Verma S."/>
            <person name="Gazara R.K."/>
            <person name="Nizam S."/>
            <person name="Parween S."/>
            <person name="Chattopadhyay D."/>
            <person name="Verma P.K."/>
        </authorList>
    </citation>
    <scope>NUCLEOTIDE SEQUENCE [LARGE SCALE GENOMIC DNA]</scope>
    <source>
        <strain evidence="2 3">ArDII</strain>
    </source>
</reference>
<feature type="compositionally biased region" description="Low complexity" evidence="1">
    <location>
        <begin position="200"/>
        <end position="210"/>
    </location>
</feature>
<accession>A0A163B1U0</accession>
<feature type="region of interest" description="Disordered" evidence="1">
    <location>
        <begin position="188"/>
        <end position="233"/>
    </location>
</feature>
<dbReference type="EMBL" id="JYNV01000244">
    <property type="protein sequence ID" value="KZM21527.1"/>
    <property type="molecule type" value="Genomic_DNA"/>
</dbReference>